<accession>A0A085WQU7</accession>
<name>A0A085WQU7_9BACT</name>
<reference evidence="1 2" key="1">
    <citation type="submission" date="2014-04" db="EMBL/GenBank/DDBJ databases">
        <title>Genome assembly of Hyalangium minutum DSM 14724.</title>
        <authorList>
            <person name="Sharma G."/>
            <person name="Subramanian S."/>
        </authorList>
    </citation>
    <scope>NUCLEOTIDE SEQUENCE [LARGE SCALE GENOMIC DNA]</scope>
    <source>
        <strain evidence="1 2">DSM 14724</strain>
    </source>
</reference>
<protein>
    <recommendedName>
        <fullName evidence="3">Lipoprotein</fullName>
    </recommendedName>
</protein>
<dbReference type="AlphaFoldDB" id="A0A085WQU7"/>
<proteinExistence type="predicted"/>
<organism evidence="1 2">
    <name type="scientific">Hyalangium minutum</name>
    <dbReference type="NCBI Taxonomy" id="394096"/>
    <lineage>
        <taxon>Bacteria</taxon>
        <taxon>Pseudomonadati</taxon>
        <taxon>Myxococcota</taxon>
        <taxon>Myxococcia</taxon>
        <taxon>Myxococcales</taxon>
        <taxon>Cystobacterineae</taxon>
        <taxon>Archangiaceae</taxon>
        <taxon>Hyalangium</taxon>
    </lineage>
</organism>
<comment type="caution">
    <text evidence="1">The sequence shown here is derived from an EMBL/GenBank/DDBJ whole genome shotgun (WGS) entry which is preliminary data.</text>
</comment>
<evidence type="ECO:0000313" key="2">
    <source>
        <dbReference type="Proteomes" id="UP000028725"/>
    </source>
</evidence>
<evidence type="ECO:0008006" key="3">
    <source>
        <dbReference type="Google" id="ProtNLM"/>
    </source>
</evidence>
<dbReference type="SUPFAM" id="SSF69304">
    <property type="entry name" value="Tricorn protease N-terminal domain"/>
    <property type="match status" value="1"/>
</dbReference>
<dbReference type="PATRIC" id="fig|394096.3.peg.1584"/>
<dbReference type="OrthoDB" id="5242130at2"/>
<dbReference type="RefSeq" id="WP_044184648.1">
    <property type="nucleotide sequence ID" value="NZ_JMCB01000003.1"/>
</dbReference>
<keyword evidence="2" id="KW-1185">Reference proteome</keyword>
<evidence type="ECO:0000313" key="1">
    <source>
        <dbReference type="EMBL" id="KFE70060.1"/>
    </source>
</evidence>
<dbReference type="Proteomes" id="UP000028725">
    <property type="component" value="Unassembled WGS sequence"/>
</dbReference>
<dbReference type="PROSITE" id="PS51257">
    <property type="entry name" value="PROKAR_LIPOPROTEIN"/>
    <property type="match status" value="1"/>
</dbReference>
<gene>
    <name evidence="1" type="ORF">DB31_5102</name>
</gene>
<dbReference type="STRING" id="394096.DB31_5102"/>
<sequence length="498" mass="53202">MQAWRAGLVMCGLAIGCGGALPDEGAWDEGQAAETAAGSCAPAGEAQRVKTVLPPSENIPRYAAMPESLVEFRGQLYFALNFEDGRTALWKSAGTGATTTEVKGFAALPPWTFARVGELTPAEDTLFFLATEAATGSELWATDGTPGGTRLVREITPGSEGSNLRPLSRVGSTLVFARLVPGSATQAERSELWRSDGTAAGTQRLVDLGAGSSVSWKNIRLDTAALFIVTHPTRGTELWKTDGTAAGTGLLQLIDSGQVNVLDMRNEGRRAFFTVLDGNNTEVWQTDGTSGGTLRLYTFGPNPTARLLGSLGEYVYLTLSDTDLQWMRVYRLRTGVASSREYIATVPNPYAGQPDAIPFLQDVSRTEGKIFFSIGIGSTGPAPRDTQLWVTDGTQGGTKLLRRPLSLSDEYSSPIYALGSGLVFFSAYEPATGIEPWVSDGTAAGTQRLRDIGPGGESAYPRSFMRVGERVYFGAYDDTQAGQLWSVPLQSTCLSEVL</sequence>
<dbReference type="EMBL" id="JMCB01000003">
    <property type="protein sequence ID" value="KFE70060.1"/>
    <property type="molecule type" value="Genomic_DNA"/>
</dbReference>